<gene>
    <name evidence="2" type="ordered locus">HCH_04732</name>
</gene>
<dbReference type="RefSeq" id="WP_011398495.1">
    <property type="nucleotide sequence ID" value="NC_007645.1"/>
</dbReference>
<feature type="domain" description="DUF6316" evidence="1">
    <location>
        <begin position="6"/>
        <end position="59"/>
    </location>
</feature>
<dbReference type="Pfam" id="PF19837">
    <property type="entry name" value="DUF6316"/>
    <property type="match status" value="1"/>
</dbReference>
<dbReference type="KEGG" id="hch:HCH_04732"/>
<reference evidence="2 3" key="1">
    <citation type="journal article" date="2005" name="Nucleic Acids Res.">
        <title>Genomic blueprint of Hahella chejuensis, a marine microbe producing an algicidal agent.</title>
        <authorList>
            <person name="Jeong H."/>
            <person name="Yim J.H."/>
            <person name="Lee C."/>
            <person name="Choi S.-H."/>
            <person name="Park Y.K."/>
            <person name="Yoon S.H."/>
            <person name="Hur C.-G."/>
            <person name="Kang H.-Y."/>
            <person name="Kim D."/>
            <person name="Lee H.H."/>
            <person name="Park K.H."/>
            <person name="Park S.-H."/>
            <person name="Park H.-S."/>
            <person name="Lee H.K."/>
            <person name="Oh T.K."/>
            <person name="Kim J.F."/>
        </authorList>
    </citation>
    <scope>NUCLEOTIDE SEQUENCE [LARGE SCALE GENOMIC DNA]</scope>
    <source>
        <strain evidence="2 3">KCTC 2396</strain>
    </source>
</reference>
<accession>Q2SD44</accession>
<dbReference type="HOGENOM" id="CLU_2897928_0_0_6"/>
<evidence type="ECO:0000313" key="2">
    <source>
        <dbReference type="EMBL" id="ABC31430.1"/>
    </source>
</evidence>
<sequence>MEISKRSNDQQSNKHHRSDRFFAVDGKWYYRTREKIHLGPYEALEEAEDGLIAYLRYLHVAERRE</sequence>
<dbReference type="OrthoDB" id="6199386at2"/>
<dbReference type="Proteomes" id="UP000000238">
    <property type="component" value="Chromosome"/>
</dbReference>
<organism evidence="2 3">
    <name type="scientific">Hahella chejuensis (strain KCTC 2396)</name>
    <dbReference type="NCBI Taxonomy" id="349521"/>
    <lineage>
        <taxon>Bacteria</taxon>
        <taxon>Pseudomonadati</taxon>
        <taxon>Pseudomonadota</taxon>
        <taxon>Gammaproteobacteria</taxon>
        <taxon>Oceanospirillales</taxon>
        <taxon>Hahellaceae</taxon>
        <taxon>Hahella</taxon>
    </lineage>
</organism>
<dbReference type="InterPro" id="IPR045630">
    <property type="entry name" value="DUF6316"/>
</dbReference>
<protein>
    <recommendedName>
        <fullName evidence="1">DUF6316 domain-containing protein</fullName>
    </recommendedName>
</protein>
<evidence type="ECO:0000313" key="3">
    <source>
        <dbReference type="Proteomes" id="UP000000238"/>
    </source>
</evidence>
<proteinExistence type="predicted"/>
<name>Q2SD44_HAHCH</name>
<keyword evidence="3" id="KW-1185">Reference proteome</keyword>
<evidence type="ECO:0000259" key="1">
    <source>
        <dbReference type="Pfam" id="PF19837"/>
    </source>
</evidence>
<dbReference type="EMBL" id="CP000155">
    <property type="protein sequence ID" value="ABC31430.1"/>
    <property type="molecule type" value="Genomic_DNA"/>
</dbReference>
<dbReference type="AlphaFoldDB" id="Q2SD44"/>